<name>A0A7C8IR07_9PEZI</name>
<feature type="compositionally biased region" description="Low complexity" evidence="1">
    <location>
        <begin position="191"/>
        <end position="203"/>
    </location>
</feature>
<dbReference type="Proteomes" id="UP000481858">
    <property type="component" value="Unassembled WGS sequence"/>
</dbReference>
<keyword evidence="4" id="KW-1185">Reference proteome</keyword>
<keyword evidence="2" id="KW-0472">Membrane</keyword>
<feature type="region of interest" description="Disordered" evidence="1">
    <location>
        <begin position="90"/>
        <end position="149"/>
    </location>
</feature>
<dbReference type="AlphaFoldDB" id="A0A7C8IR07"/>
<accession>A0A7C8IR07</accession>
<evidence type="ECO:0000313" key="4">
    <source>
        <dbReference type="Proteomes" id="UP000481858"/>
    </source>
</evidence>
<feature type="region of interest" description="Disordered" evidence="1">
    <location>
        <begin position="169"/>
        <end position="206"/>
    </location>
</feature>
<evidence type="ECO:0000256" key="1">
    <source>
        <dbReference type="SAM" id="MobiDB-lite"/>
    </source>
</evidence>
<reference evidence="3 4" key="1">
    <citation type="submission" date="2019-12" db="EMBL/GenBank/DDBJ databases">
        <title>Draft genome sequence of the ascomycete Xylaria multiplex DSM 110363.</title>
        <authorList>
            <person name="Buettner E."/>
            <person name="Kellner H."/>
        </authorList>
    </citation>
    <scope>NUCLEOTIDE SEQUENCE [LARGE SCALE GENOMIC DNA]</scope>
    <source>
        <strain evidence="3 4">DSM 110363</strain>
    </source>
</reference>
<organism evidence="3 4">
    <name type="scientific">Xylaria multiplex</name>
    <dbReference type="NCBI Taxonomy" id="323545"/>
    <lineage>
        <taxon>Eukaryota</taxon>
        <taxon>Fungi</taxon>
        <taxon>Dikarya</taxon>
        <taxon>Ascomycota</taxon>
        <taxon>Pezizomycotina</taxon>
        <taxon>Sordariomycetes</taxon>
        <taxon>Xylariomycetidae</taxon>
        <taxon>Xylariales</taxon>
        <taxon>Xylariaceae</taxon>
        <taxon>Xylaria</taxon>
    </lineage>
</organism>
<comment type="caution">
    <text evidence="3">The sequence shown here is derived from an EMBL/GenBank/DDBJ whole genome shotgun (WGS) entry which is preliminary data.</text>
</comment>
<feature type="compositionally biased region" description="Basic and acidic residues" evidence="1">
    <location>
        <begin position="90"/>
        <end position="100"/>
    </location>
</feature>
<evidence type="ECO:0000313" key="3">
    <source>
        <dbReference type="EMBL" id="KAF2968058.1"/>
    </source>
</evidence>
<dbReference type="OrthoDB" id="2988756at2759"/>
<feature type="transmembrane region" description="Helical" evidence="2">
    <location>
        <begin position="56"/>
        <end position="80"/>
    </location>
</feature>
<dbReference type="InParanoid" id="A0A7C8IR07"/>
<keyword evidence="2" id="KW-0812">Transmembrane</keyword>
<sequence>MLFFQPILLILGEPTPKWERSRVFLALVFGPGVILIVIEIVRLVEGLPFTNMVLNRIVWGSVEVTIAASVATLPTIYVLLRMEYEERQGKNLGETNRDPRAPSAASTAARQLGRDESRSPQYMGIWDDNPESCDKMPTSAGTETEQNTRKSLVWNSIQSSIISSILSSVSAGGSHGDNGPRPRSGLRDSFRNSGTGSRISSRGGADEERHDIWVELEEVDIRSVVGEAASPEPDDAELRNGGVFIATEINAKAHQTREIDQRPRIVAIPRRAKLDPPLV</sequence>
<protein>
    <submittedName>
        <fullName evidence="3">Uncharacterized protein</fullName>
    </submittedName>
</protein>
<evidence type="ECO:0000256" key="2">
    <source>
        <dbReference type="SAM" id="Phobius"/>
    </source>
</evidence>
<feature type="compositionally biased region" description="Polar residues" evidence="1">
    <location>
        <begin position="139"/>
        <end position="149"/>
    </location>
</feature>
<keyword evidence="2" id="KW-1133">Transmembrane helix</keyword>
<feature type="transmembrane region" description="Helical" evidence="2">
    <location>
        <begin position="23"/>
        <end position="44"/>
    </location>
</feature>
<gene>
    <name evidence="3" type="ORF">GQX73_g5512</name>
</gene>
<feature type="compositionally biased region" description="Low complexity" evidence="1">
    <location>
        <begin position="101"/>
        <end position="110"/>
    </location>
</feature>
<proteinExistence type="predicted"/>
<dbReference type="EMBL" id="WUBL01000057">
    <property type="protein sequence ID" value="KAF2968058.1"/>
    <property type="molecule type" value="Genomic_DNA"/>
</dbReference>